<dbReference type="InterPro" id="IPR036829">
    <property type="entry name" value="TM0875"/>
</dbReference>
<dbReference type="InterPro" id="IPR024482">
    <property type="entry name" value="DUF3855"/>
</dbReference>
<protein>
    <recommendedName>
        <fullName evidence="1">DUF3855 domain-containing protein</fullName>
    </recommendedName>
</protein>
<comment type="caution">
    <text evidence="2">The sequence shown here is derived from an EMBL/GenBank/DDBJ whole genome shotgun (WGS) entry which is preliminary data.</text>
</comment>
<dbReference type="SUPFAM" id="SSF90064">
    <property type="entry name" value="Hypothetical protein TM0875"/>
    <property type="match status" value="1"/>
</dbReference>
<dbReference type="Gene3D" id="3.90.1000.10">
    <property type="entry name" value="Hypothetical protein TM0875"/>
    <property type="match status" value="1"/>
</dbReference>
<evidence type="ECO:0000259" key="1">
    <source>
        <dbReference type="Pfam" id="PF12967"/>
    </source>
</evidence>
<sequence>MRLMDILEILYYKKGKEFGILEKKMKEIFNETGVSLEPVNSELIGRIFLKISVLEEGEEVPSFAIKALTPKENAVDLPLGDWTDLKNVFVEEIDYLDSYGGMRILSEKNWYKIYVPYSSVKKKNRNELVEEFMKYFFESKGWNPGEYTFSVQEIDNLF</sequence>
<evidence type="ECO:0000313" key="3">
    <source>
        <dbReference type="Proteomes" id="UP000058636"/>
    </source>
</evidence>
<name>A0A117L3D2_9THEM</name>
<dbReference type="AlphaFoldDB" id="A0A117L3D2"/>
<accession>A0A117L3D2</accession>
<dbReference type="RefSeq" id="WP_011942755.1">
    <property type="nucleotide sequence ID" value="NZ_DAITJQ010000001.1"/>
</dbReference>
<dbReference type="Proteomes" id="UP000058636">
    <property type="component" value="Unassembled WGS sequence"/>
</dbReference>
<dbReference type="Pfam" id="PF12967">
    <property type="entry name" value="DUF3855"/>
    <property type="match status" value="1"/>
</dbReference>
<dbReference type="EMBL" id="LGFG01000019">
    <property type="protein sequence ID" value="KUK23513.1"/>
    <property type="molecule type" value="Genomic_DNA"/>
</dbReference>
<proteinExistence type="predicted"/>
<reference evidence="2 3" key="1">
    <citation type="journal article" date="2015" name="MBio">
        <title>Genome-Resolved Metagenomic Analysis Reveals Roles for Candidate Phyla and Other Microbial Community Members in Biogeochemical Transformations in Oil Reservoirs.</title>
        <authorList>
            <person name="Hu P."/>
            <person name="Tom L."/>
            <person name="Singh A."/>
            <person name="Thomas B.C."/>
            <person name="Baker B.J."/>
            <person name="Piceno Y.M."/>
            <person name="Andersen G.L."/>
            <person name="Banfield J.F."/>
        </authorList>
    </citation>
    <scope>NUCLEOTIDE SEQUENCE [LARGE SCALE GENOMIC DNA]</scope>
    <source>
        <strain evidence="2">46_26</strain>
    </source>
</reference>
<evidence type="ECO:0000313" key="2">
    <source>
        <dbReference type="EMBL" id="KUK23513.1"/>
    </source>
</evidence>
<dbReference type="OMA" id="GEWATLN"/>
<organism evidence="2 3">
    <name type="scientific">Thermotoga petrophila</name>
    <dbReference type="NCBI Taxonomy" id="93929"/>
    <lineage>
        <taxon>Bacteria</taxon>
        <taxon>Thermotogati</taxon>
        <taxon>Thermotogota</taxon>
        <taxon>Thermotogae</taxon>
        <taxon>Thermotogales</taxon>
        <taxon>Thermotogaceae</taxon>
        <taxon>Thermotoga</taxon>
    </lineage>
</organism>
<gene>
    <name evidence="2" type="ORF">XD57_0397</name>
</gene>
<feature type="domain" description="DUF3855" evidence="1">
    <location>
        <begin position="1"/>
        <end position="158"/>
    </location>
</feature>
<dbReference type="PATRIC" id="fig|93930.3.peg.1182"/>